<feature type="binding site" evidence="7">
    <location>
        <position position="55"/>
    </location>
    <ligand>
        <name>Zn(2+)</name>
        <dbReference type="ChEBI" id="CHEBI:29105"/>
        <label>1</label>
    </ligand>
</feature>
<comment type="caution">
    <text evidence="9">The sequence shown here is derived from an EMBL/GenBank/DDBJ whole genome shotgun (WGS) entry which is preliminary data.</text>
</comment>
<dbReference type="Pfam" id="PF00753">
    <property type="entry name" value="Lactamase_B"/>
    <property type="match status" value="1"/>
</dbReference>
<keyword evidence="4 7" id="KW-0479">Metal-binding</keyword>
<feature type="binding site" evidence="7">
    <location>
        <position position="57"/>
    </location>
    <ligand>
        <name>Zn(2+)</name>
        <dbReference type="ChEBI" id="CHEBI:29105"/>
        <label>2</label>
    </ligand>
</feature>
<dbReference type="SMART" id="SM00849">
    <property type="entry name" value="Lactamase_B"/>
    <property type="match status" value="1"/>
</dbReference>
<dbReference type="InterPro" id="IPR035680">
    <property type="entry name" value="Clx_II_MBL"/>
</dbReference>
<dbReference type="CDD" id="cd07723">
    <property type="entry name" value="hydroxyacylglutathione_hydrolase_MBL-fold"/>
    <property type="match status" value="1"/>
</dbReference>
<evidence type="ECO:0000256" key="6">
    <source>
        <dbReference type="ARBA" id="ARBA00022833"/>
    </source>
</evidence>
<gene>
    <name evidence="7 9" type="primary">gloB</name>
    <name evidence="9" type="ORF">FVW59_13195</name>
</gene>
<dbReference type="Gene3D" id="3.60.15.10">
    <property type="entry name" value="Ribonuclease Z/Hydroxyacylglutathione hydrolase-like"/>
    <property type="match status" value="1"/>
</dbReference>
<feature type="binding site" evidence="7">
    <location>
        <position position="58"/>
    </location>
    <ligand>
        <name>Zn(2+)</name>
        <dbReference type="ChEBI" id="CHEBI:29105"/>
        <label>2</label>
    </ligand>
</feature>
<dbReference type="OrthoDB" id="9802248at2"/>
<feature type="binding site" evidence="7">
    <location>
        <position position="129"/>
    </location>
    <ligand>
        <name>Zn(2+)</name>
        <dbReference type="ChEBI" id="CHEBI:29105"/>
        <label>2</label>
    </ligand>
</feature>
<dbReference type="InterPro" id="IPR036866">
    <property type="entry name" value="RibonucZ/Hydroxyglut_hydro"/>
</dbReference>
<comment type="subunit">
    <text evidence="7">Monomer.</text>
</comment>
<dbReference type="InterPro" id="IPR017782">
    <property type="entry name" value="Hydroxyacylglutathione_Hdrlase"/>
</dbReference>
<dbReference type="GO" id="GO:0046872">
    <property type="term" value="F:metal ion binding"/>
    <property type="evidence" value="ECO:0007669"/>
    <property type="project" value="UniProtKB-KW"/>
</dbReference>
<evidence type="ECO:0000259" key="8">
    <source>
        <dbReference type="SMART" id="SM00849"/>
    </source>
</evidence>
<dbReference type="UniPathway" id="UPA00619">
    <property type="reaction ID" value="UER00676"/>
</dbReference>
<comment type="function">
    <text evidence="7">Thiolesterase that catalyzes the hydrolysis of S-D-lactoyl-glutathione to form glutathione and D-lactic acid.</text>
</comment>
<protein>
    <recommendedName>
        <fullName evidence="7">Hydroxyacylglutathione hydrolase</fullName>
        <ecNumber evidence="7">3.1.2.6</ecNumber>
    </recommendedName>
    <alternativeName>
        <fullName evidence="7">Glyoxalase II</fullName>
        <shortName evidence="7">Glx II</shortName>
    </alternativeName>
</protein>
<proteinExistence type="inferred from homology"/>
<keyword evidence="10" id="KW-1185">Reference proteome</keyword>
<dbReference type="Pfam" id="PF16123">
    <property type="entry name" value="HAGH_C"/>
    <property type="match status" value="1"/>
</dbReference>
<dbReference type="AlphaFoldDB" id="A0A5C8ZRL4"/>
<dbReference type="PIRSF" id="PIRSF005457">
    <property type="entry name" value="Glx"/>
    <property type="match status" value="1"/>
</dbReference>
<evidence type="ECO:0000256" key="3">
    <source>
        <dbReference type="ARBA" id="ARBA00006759"/>
    </source>
</evidence>
<dbReference type="Proteomes" id="UP000321933">
    <property type="component" value="Unassembled WGS sequence"/>
</dbReference>
<dbReference type="RefSeq" id="WP_148064806.1">
    <property type="nucleotide sequence ID" value="NZ_VRYZ01000005.1"/>
</dbReference>
<dbReference type="InterPro" id="IPR001279">
    <property type="entry name" value="Metallo-B-lactamas"/>
</dbReference>
<dbReference type="EMBL" id="VRYZ01000005">
    <property type="protein sequence ID" value="TXS91153.1"/>
    <property type="molecule type" value="Genomic_DNA"/>
</dbReference>
<feature type="binding site" evidence="7">
    <location>
        <position position="109"/>
    </location>
    <ligand>
        <name>Zn(2+)</name>
        <dbReference type="ChEBI" id="CHEBI:29105"/>
        <label>1</label>
    </ligand>
</feature>
<evidence type="ECO:0000313" key="10">
    <source>
        <dbReference type="Proteomes" id="UP000321933"/>
    </source>
</evidence>
<feature type="binding site" evidence="7">
    <location>
        <position position="167"/>
    </location>
    <ligand>
        <name>Zn(2+)</name>
        <dbReference type="ChEBI" id="CHEBI:29105"/>
        <label>2</label>
    </ligand>
</feature>
<evidence type="ECO:0000256" key="4">
    <source>
        <dbReference type="ARBA" id="ARBA00022723"/>
    </source>
</evidence>
<dbReference type="EC" id="3.1.2.6" evidence="7"/>
<dbReference type="SUPFAM" id="SSF56281">
    <property type="entry name" value="Metallo-hydrolase/oxidoreductase"/>
    <property type="match status" value="1"/>
</dbReference>
<comment type="similarity">
    <text evidence="3 7">Belongs to the metallo-beta-lactamase superfamily. Glyoxalase II family.</text>
</comment>
<evidence type="ECO:0000256" key="2">
    <source>
        <dbReference type="ARBA" id="ARBA00004963"/>
    </source>
</evidence>
<dbReference type="InterPro" id="IPR050110">
    <property type="entry name" value="Glyoxalase_II_hydrolase"/>
</dbReference>
<organism evidence="9 10">
    <name type="scientific">Parahaliea aestuarii</name>
    <dbReference type="NCBI Taxonomy" id="1852021"/>
    <lineage>
        <taxon>Bacteria</taxon>
        <taxon>Pseudomonadati</taxon>
        <taxon>Pseudomonadota</taxon>
        <taxon>Gammaproteobacteria</taxon>
        <taxon>Cellvibrionales</taxon>
        <taxon>Halieaceae</taxon>
        <taxon>Parahaliea</taxon>
    </lineage>
</organism>
<sequence length="255" mass="27946">MLSILPIPAFNDNYIWLLEHAGEAVVVDPGEAGPVRRTLQERGLRLAGILITHHHFDHVGGLPELLAIHDVPVWGPHNPAIEAISERLGANDRVTVLGHDFEVLEVPGHTLDHIAYFHAGDQPLLFCGDTLFAGGCGRLFEGSPAMMHQSLQSLAALPPETLVYCAHEYTLANLAFARAVEPDNHDLAKRETHCRNLRERSEPTVPTSIGQELATNPFMRCNTAALRDALSQQGRLEGASGAEVFATVRAWKDHF</sequence>
<comment type="pathway">
    <text evidence="2 7">Secondary metabolite metabolism; methylglyoxal degradation; (R)-lactate from methylglyoxal: step 2/2.</text>
</comment>
<comment type="cofactor">
    <cofactor evidence="7">
        <name>Zn(2+)</name>
        <dbReference type="ChEBI" id="CHEBI:29105"/>
    </cofactor>
    <text evidence="7">Binds 2 Zn(2+) ions per subunit.</text>
</comment>
<dbReference type="NCBIfam" id="TIGR03413">
    <property type="entry name" value="GSH_gloB"/>
    <property type="match status" value="1"/>
</dbReference>
<dbReference type="HAMAP" id="MF_01374">
    <property type="entry name" value="Glyoxalase_2"/>
    <property type="match status" value="1"/>
</dbReference>
<name>A0A5C8ZRL4_9GAMM</name>
<keyword evidence="6 7" id="KW-0862">Zinc</keyword>
<keyword evidence="5 7" id="KW-0378">Hydrolase</keyword>
<dbReference type="InterPro" id="IPR032282">
    <property type="entry name" value="HAGH_C"/>
</dbReference>
<dbReference type="GO" id="GO:0019243">
    <property type="term" value="P:methylglyoxal catabolic process to D-lactate via S-lactoyl-glutathione"/>
    <property type="evidence" value="ECO:0007669"/>
    <property type="project" value="UniProtKB-UniRule"/>
</dbReference>
<evidence type="ECO:0000256" key="1">
    <source>
        <dbReference type="ARBA" id="ARBA00001623"/>
    </source>
</evidence>
<feature type="binding site" evidence="7">
    <location>
        <position position="53"/>
    </location>
    <ligand>
        <name>Zn(2+)</name>
        <dbReference type="ChEBI" id="CHEBI:29105"/>
        <label>1</label>
    </ligand>
</feature>
<dbReference type="PANTHER" id="PTHR43705">
    <property type="entry name" value="HYDROXYACYLGLUTATHIONE HYDROLASE"/>
    <property type="match status" value="1"/>
</dbReference>
<evidence type="ECO:0000256" key="7">
    <source>
        <dbReference type="HAMAP-Rule" id="MF_01374"/>
    </source>
</evidence>
<dbReference type="GO" id="GO:0004416">
    <property type="term" value="F:hydroxyacylglutathione hydrolase activity"/>
    <property type="evidence" value="ECO:0007669"/>
    <property type="project" value="UniProtKB-UniRule"/>
</dbReference>
<evidence type="ECO:0000313" key="9">
    <source>
        <dbReference type="EMBL" id="TXS91153.1"/>
    </source>
</evidence>
<comment type="catalytic activity">
    <reaction evidence="1 7">
        <text>an S-(2-hydroxyacyl)glutathione + H2O = a 2-hydroxy carboxylate + glutathione + H(+)</text>
        <dbReference type="Rhea" id="RHEA:21864"/>
        <dbReference type="ChEBI" id="CHEBI:15377"/>
        <dbReference type="ChEBI" id="CHEBI:15378"/>
        <dbReference type="ChEBI" id="CHEBI:57925"/>
        <dbReference type="ChEBI" id="CHEBI:58896"/>
        <dbReference type="ChEBI" id="CHEBI:71261"/>
        <dbReference type="EC" id="3.1.2.6"/>
    </reaction>
</comment>
<evidence type="ECO:0000256" key="5">
    <source>
        <dbReference type="ARBA" id="ARBA00022801"/>
    </source>
</evidence>
<feature type="binding site" evidence="7">
    <location>
        <position position="129"/>
    </location>
    <ligand>
        <name>Zn(2+)</name>
        <dbReference type="ChEBI" id="CHEBI:29105"/>
        <label>1</label>
    </ligand>
</feature>
<feature type="domain" description="Metallo-beta-lactamase" evidence="8">
    <location>
        <begin position="12"/>
        <end position="167"/>
    </location>
</feature>
<accession>A0A5C8ZRL4</accession>
<dbReference type="PANTHER" id="PTHR43705:SF1">
    <property type="entry name" value="HYDROXYACYLGLUTATHIONE HYDROLASE GLOB"/>
    <property type="match status" value="1"/>
</dbReference>
<reference evidence="9 10" key="1">
    <citation type="submission" date="2019-08" db="EMBL/GenBank/DDBJ databases">
        <title>Parahaliea maris sp. nov., isolated from the surface seawater.</title>
        <authorList>
            <person name="Liu Y."/>
        </authorList>
    </citation>
    <scope>NUCLEOTIDE SEQUENCE [LARGE SCALE GENOMIC DNA]</scope>
    <source>
        <strain evidence="9 10">S2-26</strain>
    </source>
</reference>